<gene>
    <name evidence="1" type="ORF">NDES1114_LOCUS29901</name>
</gene>
<organism evidence="1">
    <name type="scientific">Neobodo designis</name>
    <name type="common">Flagellated protozoan</name>
    <name type="synonym">Bodo designis</name>
    <dbReference type="NCBI Taxonomy" id="312471"/>
    <lineage>
        <taxon>Eukaryota</taxon>
        <taxon>Discoba</taxon>
        <taxon>Euglenozoa</taxon>
        <taxon>Kinetoplastea</taxon>
        <taxon>Metakinetoplastina</taxon>
        <taxon>Neobodonida</taxon>
        <taxon>Neobodo</taxon>
    </lineage>
</organism>
<name>A0A7S1W2J0_NEODS</name>
<evidence type="ECO:0000313" key="1">
    <source>
        <dbReference type="EMBL" id="CAD9145320.1"/>
    </source>
</evidence>
<accession>A0A7S1W2J0</accession>
<sequence>MAKPVGSELEFNVAPGLPPIRVSQRIDSMVVGQGVWNAGVALPFWLAKNANLIRGKRVLELGAGCGQAGIAAAALGASEVLVTDQAEVMGHLQRNAERNAVAVPNVAAAELDWGLAVPGCLKEHQTTEADTEDATSEVTPQWCPEVLGKQWDVILCADCCYGEDSVVPLTCTLRLLRKLCGASTVVMAHDDRNERATALLAAEMDKYWTTKQFPLAKVAKCMPPDDDPAVRCDGAHVPLRCEQSMHFYVLRAPFNAG</sequence>
<dbReference type="EMBL" id="HBGF01044649">
    <property type="protein sequence ID" value="CAD9145320.1"/>
    <property type="molecule type" value="Transcribed_RNA"/>
</dbReference>
<dbReference type="Gene3D" id="3.40.50.150">
    <property type="entry name" value="Vaccinia Virus protein VP39"/>
    <property type="match status" value="1"/>
</dbReference>
<dbReference type="SUPFAM" id="SSF53335">
    <property type="entry name" value="S-adenosyl-L-methionine-dependent methyltransferases"/>
    <property type="match status" value="1"/>
</dbReference>
<dbReference type="InterPro" id="IPR019410">
    <property type="entry name" value="Methyltransf_16"/>
</dbReference>
<dbReference type="AlphaFoldDB" id="A0A7S1W2J0"/>
<protein>
    <recommendedName>
        <fullName evidence="2">Calmodulin-lysine N-methyltransferase</fullName>
    </recommendedName>
</protein>
<proteinExistence type="predicted"/>
<dbReference type="InterPro" id="IPR029063">
    <property type="entry name" value="SAM-dependent_MTases_sf"/>
</dbReference>
<dbReference type="PANTHER" id="PTHR14614">
    <property type="entry name" value="HEPATOCELLULAR CARCINOMA-ASSOCIATED ANTIGEN"/>
    <property type="match status" value="1"/>
</dbReference>
<dbReference type="Pfam" id="PF10294">
    <property type="entry name" value="Methyltransf_16"/>
    <property type="match status" value="2"/>
</dbReference>
<dbReference type="PANTHER" id="PTHR14614:SF109">
    <property type="entry name" value="RIBOSOMAL LYSINE N-METHYLTRANSFERASE 5"/>
    <property type="match status" value="1"/>
</dbReference>
<evidence type="ECO:0008006" key="2">
    <source>
        <dbReference type="Google" id="ProtNLM"/>
    </source>
</evidence>
<reference evidence="1" key="1">
    <citation type="submission" date="2021-01" db="EMBL/GenBank/DDBJ databases">
        <authorList>
            <person name="Corre E."/>
            <person name="Pelletier E."/>
            <person name="Niang G."/>
            <person name="Scheremetjew M."/>
            <person name="Finn R."/>
            <person name="Kale V."/>
            <person name="Holt S."/>
            <person name="Cochrane G."/>
            <person name="Meng A."/>
            <person name="Brown T."/>
            <person name="Cohen L."/>
        </authorList>
    </citation>
    <scope>NUCLEOTIDE SEQUENCE</scope>
    <source>
        <strain evidence="1">CCAP 1951/1</strain>
    </source>
</reference>